<evidence type="ECO:0000313" key="3">
    <source>
        <dbReference type="EMBL" id="EGC04313.1"/>
    </source>
</evidence>
<evidence type="ECO:0000313" key="4">
    <source>
        <dbReference type="Proteomes" id="UP000004259"/>
    </source>
</evidence>
<dbReference type="AlphaFoldDB" id="E9S8W1"/>
<dbReference type="RefSeq" id="WP_002847467.1">
    <property type="nucleotide sequence ID" value="NZ_ADKM02000031.1"/>
</dbReference>
<dbReference type="InterPro" id="IPR050300">
    <property type="entry name" value="GDXG_lipolytic_enzyme"/>
</dbReference>
<dbReference type="PANTHER" id="PTHR48081">
    <property type="entry name" value="AB HYDROLASE SUPERFAMILY PROTEIN C4A8.06C"/>
    <property type="match status" value="1"/>
</dbReference>
<comment type="caution">
    <text evidence="3">The sequence shown here is derived from an EMBL/GenBank/DDBJ whole genome shotgun (WGS) entry which is preliminary data.</text>
</comment>
<dbReference type="PANTHER" id="PTHR48081:SF8">
    <property type="entry name" value="ALPHA_BETA HYDROLASE FOLD-3 DOMAIN-CONTAINING PROTEIN-RELATED"/>
    <property type="match status" value="1"/>
</dbReference>
<name>E9S8W1_RUMAL</name>
<organism evidence="3 4">
    <name type="scientific">Ruminococcus albus 8</name>
    <dbReference type="NCBI Taxonomy" id="246199"/>
    <lineage>
        <taxon>Bacteria</taxon>
        <taxon>Bacillati</taxon>
        <taxon>Bacillota</taxon>
        <taxon>Clostridia</taxon>
        <taxon>Eubacteriales</taxon>
        <taxon>Oscillospiraceae</taxon>
        <taxon>Ruminococcus</taxon>
    </lineage>
</organism>
<reference evidence="3 4" key="1">
    <citation type="submission" date="2011-02" db="EMBL/GenBank/DDBJ databases">
        <authorList>
            <person name="Nelson K.E."/>
            <person name="Sutton G."/>
            <person name="Torralba M."/>
            <person name="Durkin S."/>
            <person name="Harkins D."/>
            <person name="Montgomery R."/>
            <person name="Ziemer C."/>
            <person name="Klaassens E."/>
            <person name="Ocuiv P."/>
            <person name="Morrison M."/>
        </authorList>
    </citation>
    <scope>NUCLEOTIDE SEQUENCE [LARGE SCALE GENOMIC DNA]</scope>
    <source>
        <strain evidence="3 4">8</strain>
    </source>
</reference>
<dbReference type="Pfam" id="PF07859">
    <property type="entry name" value="Abhydrolase_3"/>
    <property type="match status" value="1"/>
</dbReference>
<dbReference type="Gene3D" id="3.40.50.1820">
    <property type="entry name" value="alpha/beta hydrolase"/>
    <property type="match status" value="1"/>
</dbReference>
<dbReference type="OrthoDB" id="1698432at2"/>
<protein>
    <submittedName>
        <fullName evidence="3">Hydrolase, alpha/beta domain protein</fullName>
    </submittedName>
</protein>
<dbReference type="InterPro" id="IPR029058">
    <property type="entry name" value="AB_hydrolase_fold"/>
</dbReference>
<dbReference type="SUPFAM" id="SSF53474">
    <property type="entry name" value="alpha/beta-Hydrolases"/>
    <property type="match status" value="1"/>
</dbReference>
<dbReference type="EMBL" id="ADKM02000031">
    <property type="protein sequence ID" value="EGC04313.1"/>
    <property type="molecule type" value="Genomic_DNA"/>
</dbReference>
<feature type="domain" description="Alpha/beta hydrolase fold-3" evidence="2">
    <location>
        <begin position="82"/>
        <end position="284"/>
    </location>
</feature>
<dbReference type="InterPro" id="IPR013094">
    <property type="entry name" value="AB_hydrolase_3"/>
</dbReference>
<dbReference type="STRING" id="246199.CUS_5606"/>
<dbReference type="Proteomes" id="UP000004259">
    <property type="component" value="Unassembled WGS sequence"/>
</dbReference>
<gene>
    <name evidence="3" type="ORF">CUS_5606</name>
</gene>
<proteinExistence type="predicted"/>
<keyword evidence="4" id="KW-1185">Reference proteome</keyword>
<dbReference type="eggNOG" id="COG0657">
    <property type="taxonomic scope" value="Bacteria"/>
</dbReference>
<sequence length="310" mass="35041">MPSLRYRALEKMFSLIGVNKMLDKEGEQWEKLLSEYSKKQKKPLKVPFKKLKKDGFEMIRKDFDGVTVYALRVSGSKPESAVLYLFGGGYILPPDTGDLILCGQIARACDAEVWFPIYPMAPDHKLVETLESTLKVYRHILTRYKSENVRLFGTSSGGGQAMSLCLYIKNRYPEVPLPRKLVLQSPGMQVPPDSKQKAEMEKLKKFDVMIPPAFFDRIAPVLANGDDAYLLSPLLCDISGFPAIEVFYGTHEVMYAYLDDLKAHCERHSVPLKVHVGEGMMHCWGAMEFVPEAKAVRQEYFKALSDGGDQ</sequence>
<accession>E9S8W1</accession>
<keyword evidence="1 3" id="KW-0378">Hydrolase</keyword>
<evidence type="ECO:0000256" key="1">
    <source>
        <dbReference type="ARBA" id="ARBA00022801"/>
    </source>
</evidence>
<evidence type="ECO:0000259" key="2">
    <source>
        <dbReference type="Pfam" id="PF07859"/>
    </source>
</evidence>
<dbReference type="GO" id="GO:0016787">
    <property type="term" value="F:hydrolase activity"/>
    <property type="evidence" value="ECO:0007669"/>
    <property type="project" value="UniProtKB-KW"/>
</dbReference>